<evidence type="ECO:0000313" key="3">
    <source>
        <dbReference type="Proteomes" id="UP001058974"/>
    </source>
</evidence>
<keyword evidence="1" id="KW-0732">Signal</keyword>
<feature type="chain" id="PRO_5038550056" evidence="1">
    <location>
        <begin position="25"/>
        <end position="105"/>
    </location>
</feature>
<comment type="caution">
    <text evidence="2">The sequence shown here is derived from an EMBL/GenBank/DDBJ whole genome shotgun (WGS) entry which is preliminary data.</text>
</comment>
<gene>
    <name evidence="2" type="ORF">KIW84_056882</name>
</gene>
<evidence type="ECO:0000313" key="2">
    <source>
        <dbReference type="EMBL" id="KAI5411983.1"/>
    </source>
</evidence>
<dbReference type="AlphaFoldDB" id="A0A9D5AK82"/>
<dbReference type="Proteomes" id="UP001058974">
    <property type="component" value="Chromosome 5"/>
</dbReference>
<keyword evidence="3" id="KW-1185">Reference proteome</keyword>
<evidence type="ECO:0000256" key="1">
    <source>
        <dbReference type="SAM" id="SignalP"/>
    </source>
</evidence>
<proteinExistence type="predicted"/>
<organism evidence="2 3">
    <name type="scientific">Pisum sativum</name>
    <name type="common">Garden pea</name>
    <name type="synonym">Lathyrus oleraceus</name>
    <dbReference type="NCBI Taxonomy" id="3888"/>
    <lineage>
        <taxon>Eukaryota</taxon>
        <taxon>Viridiplantae</taxon>
        <taxon>Streptophyta</taxon>
        <taxon>Embryophyta</taxon>
        <taxon>Tracheophyta</taxon>
        <taxon>Spermatophyta</taxon>
        <taxon>Magnoliopsida</taxon>
        <taxon>eudicotyledons</taxon>
        <taxon>Gunneridae</taxon>
        <taxon>Pentapetalae</taxon>
        <taxon>rosids</taxon>
        <taxon>fabids</taxon>
        <taxon>Fabales</taxon>
        <taxon>Fabaceae</taxon>
        <taxon>Papilionoideae</taxon>
        <taxon>50 kb inversion clade</taxon>
        <taxon>NPAAA clade</taxon>
        <taxon>Hologalegina</taxon>
        <taxon>IRL clade</taxon>
        <taxon>Fabeae</taxon>
        <taxon>Lathyrus</taxon>
    </lineage>
</organism>
<dbReference type="EMBL" id="JAMSHJ010000005">
    <property type="protein sequence ID" value="KAI5411983.1"/>
    <property type="molecule type" value="Genomic_DNA"/>
</dbReference>
<name>A0A9D5AK82_PEA</name>
<feature type="signal peptide" evidence="1">
    <location>
        <begin position="1"/>
        <end position="24"/>
    </location>
</feature>
<accession>A0A9D5AK82</accession>
<reference evidence="2 3" key="1">
    <citation type="journal article" date="2022" name="Nat. Genet.">
        <title>Improved pea reference genome and pan-genome highlight genomic features and evolutionary characteristics.</title>
        <authorList>
            <person name="Yang T."/>
            <person name="Liu R."/>
            <person name="Luo Y."/>
            <person name="Hu S."/>
            <person name="Wang D."/>
            <person name="Wang C."/>
            <person name="Pandey M.K."/>
            <person name="Ge S."/>
            <person name="Xu Q."/>
            <person name="Li N."/>
            <person name="Li G."/>
            <person name="Huang Y."/>
            <person name="Saxena R.K."/>
            <person name="Ji Y."/>
            <person name="Li M."/>
            <person name="Yan X."/>
            <person name="He Y."/>
            <person name="Liu Y."/>
            <person name="Wang X."/>
            <person name="Xiang C."/>
            <person name="Varshney R.K."/>
            <person name="Ding H."/>
            <person name="Gao S."/>
            <person name="Zong X."/>
        </authorList>
    </citation>
    <scope>NUCLEOTIDE SEQUENCE [LARGE SCALE GENOMIC DNA]</scope>
    <source>
        <strain evidence="2 3">cv. Zhongwan 6</strain>
    </source>
</reference>
<sequence>MKTKPFKFLYFCALLTFIFVRSDGGNIIQFPGNRKGGGGSNVIPFPKGGRKDIGCMDSTPPRKSLMRGFKRFKKYHFVCISGIPQNNIIMFWKDVIFGCVRVYNS</sequence>
<dbReference type="Gramene" id="Psat05G0688200-T1">
    <property type="protein sequence ID" value="KAI5411983.1"/>
    <property type="gene ID" value="KIW84_056882"/>
</dbReference>
<protein>
    <submittedName>
        <fullName evidence="2">Uncharacterized protein</fullName>
    </submittedName>
</protein>